<dbReference type="InterPro" id="IPR009057">
    <property type="entry name" value="Homeodomain-like_sf"/>
</dbReference>
<dbReference type="SMART" id="SM00342">
    <property type="entry name" value="HTH_ARAC"/>
    <property type="match status" value="1"/>
</dbReference>
<evidence type="ECO:0000256" key="2">
    <source>
        <dbReference type="ARBA" id="ARBA00023125"/>
    </source>
</evidence>
<keyword evidence="7" id="KW-1185">Reference proteome</keyword>
<dbReference type="InterPro" id="IPR011123">
    <property type="entry name" value="Y_Y_Y"/>
</dbReference>
<accession>A0A8E1QWI0</accession>
<dbReference type="SUPFAM" id="SSF46689">
    <property type="entry name" value="Homeodomain-like"/>
    <property type="match status" value="1"/>
</dbReference>
<dbReference type="Gene3D" id="1.10.10.60">
    <property type="entry name" value="Homeodomain-like"/>
    <property type="match status" value="1"/>
</dbReference>
<dbReference type="PANTHER" id="PTHR43280:SF29">
    <property type="entry name" value="ARAC-FAMILY TRANSCRIPTIONAL REGULATOR"/>
    <property type="match status" value="1"/>
</dbReference>
<dbReference type="InterPro" id="IPR013783">
    <property type="entry name" value="Ig-like_fold"/>
</dbReference>
<keyword evidence="3" id="KW-0804">Transcription</keyword>
<evidence type="ECO:0000313" key="6">
    <source>
        <dbReference type="EMBL" id="KOO67742.1"/>
    </source>
</evidence>
<dbReference type="OrthoDB" id="9797097at2"/>
<protein>
    <recommendedName>
        <fullName evidence="5">HTH araC/xylS-type domain-containing protein</fullName>
    </recommendedName>
</protein>
<dbReference type="InterPro" id="IPR018060">
    <property type="entry name" value="HTH_AraC"/>
</dbReference>
<sequence length="926" mass="104784">MEYSSLLKRFLRARMCLCILVSLFLSLFVLNLRAMDEGVNGLTTVNGLSSNTVLAVTRDRQGFVYFGTTIGIDRFDGERVINIPFTENIPQDMRIVSCLSDIDNRWMLVGSYMGLWKLDKRELKLTRCFEDVIKGRVTCLLKISETACYVGTNRGLYLIKGNKVVRCKIKDRSFGDNITDMSGDGKRIWVAGKKGIAVFRNMSSVSDGSVCHTKKEPVSLVRIGRRLFIGTSDSGVWQKSDAESEFSHYMFHGQISDMNKDGKSLLVATAAYGAYEINTERNVVVNRYSEEASSDNVRIRIADLMTFYRDKYGCNWFGSIKAGVDYTYYNRNIFHVFSIPSVLTTRGTRVYTCFRKGDWLLWGTDDGLYITNLKNGKLVKIPSGELDANIVTGLMAMPGNYVVGTDCGVRLVDMNTFTVKSVFGYGSVFSSVTDRNGCLWFATDKGLLRYDAANNVTELFTKENSDIAGNYVMGIDFDSYGKGWLSTDCGIQTLTLRNGKYIFSGKVPKFLANCGKMRRIYHMANGMMLFVPVRGFPVMSNQEVTEFAVKKYDINESVPSFCFVRGTEMLLFACTEQSVNLLRNGKLRKLGYIDGLPGLLIEQNSYGYSVLDQKYWMATDKGLVWAHEKDLMSHDFDTIPIAVTKIISDHVFTAEEVSRVNFDNTLHIKKGEGSFNLMFTCLAQANMSGLSYKYRLEGFEDEWHVTSSPSLSYSDVPAGTYVLRIEVCGMPEICMTMKVIVVSDWFAIACAAVLIVLACIAGWILVRRVVERKVKGKEESEQVQENADSLHETEEISDNNQKYQSKRLSQEQADILQKKLNDYMKEHKPYLNKDLQMRDISDGINCSAHELSQLFSLFMHTNYYDYIAGFRVEAFKKMIALPEYRKFTITAISEKCGFKSRSTFLSAFKRIEGVSPSEYIKSLKEH</sequence>
<dbReference type="RefSeq" id="WP_053398947.1">
    <property type="nucleotide sequence ID" value="NZ_LFQU01000027.1"/>
</dbReference>
<dbReference type="Gene3D" id="2.130.10.10">
    <property type="entry name" value="YVTN repeat-like/Quinoprotein amine dehydrogenase"/>
    <property type="match status" value="2"/>
</dbReference>
<keyword evidence="1" id="KW-0805">Transcription regulation</keyword>
<dbReference type="Pfam" id="PF12833">
    <property type="entry name" value="HTH_18"/>
    <property type="match status" value="1"/>
</dbReference>
<proteinExistence type="predicted"/>
<dbReference type="GO" id="GO:0003700">
    <property type="term" value="F:DNA-binding transcription factor activity"/>
    <property type="evidence" value="ECO:0007669"/>
    <property type="project" value="InterPro"/>
</dbReference>
<dbReference type="PROSITE" id="PS01124">
    <property type="entry name" value="HTH_ARAC_FAMILY_2"/>
    <property type="match status" value="1"/>
</dbReference>
<feature type="region of interest" description="Disordered" evidence="4">
    <location>
        <begin position="777"/>
        <end position="806"/>
    </location>
</feature>
<feature type="domain" description="HTH araC/xylS-type" evidence="5">
    <location>
        <begin position="818"/>
        <end position="922"/>
    </location>
</feature>
<evidence type="ECO:0000259" key="5">
    <source>
        <dbReference type="PROSITE" id="PS01124"/>
    </source>
</evidence>
<evidence type="ECO:0000256" key="1">
    <source>
        <dbReference type="ARBA" id="ARBA00023015"/>
    </source>
</evidence>
<name>A0A8E1QWI0_9BACT</name>
<gene>
    <name evidence="6" type="ORF">ACU52_11935</name>
</gene>
<evidence type="ECO:0000256" key="4">
    <source>
        <dbReference type="SAM" id="MobiDB-lite"/>
    </source>
</evidence>
<dbReference type="AlphaFoldDB" id="A0A8E1QWI0"/>
<keyword evidence="2" id="KW-0238">DNA-binding</keyword>
<comment type="caution">
    <text evidence="6">The sequence shown here is derived from an EMBL/GenBank/DDBJ whole genome shotgun (WGS) entry which is preliminary data.</text>
</comment>
<dbReference type="SUPFAM" id="SSF63829">
    <property type="entry name" value="Calcium-dependent phosphotriesterase"/>
    <property type="match status" value="2"/>
</dbReference>
<dbReference type="InterPro" id="IPR015943">
    <property type="entry name" value="WD40/YVTN_repeat-like_dom_sf"/>
</dbReference>
<organism evidence="6 7">
    <name type="scientific">Xylanibacter rarus</name>
    <dbReference type="NCBI Taxonomy" id="1676614"/>
    <lineage>
        <taxon>Bacteria</taxon>
        <taxon>Pseudomonadati</taxon>
        <taxon>Bacteroidota</taxon>
        <taxon>Bacteroidia</taxon>
        <taxon>Bacteroidales</taxon>
        <taxon>Prevotellaceae</taxon>
        <taxon>Xylanibacter</taxon>
    </lineage>
</organism>
<reference evidence="6 7" key="1">
    <citation type="submission" date="2015-06" db="EMBL/GenBank/DDBJ databases">
        <title>Prevotella sp. 109, sp. nov., a novel member of the family Prevotellaceae isolated from human faeces.</title>
        <authorList>
            <person name="Shkoporov A.N."/>
            <person name="Chaplin A.V."/>
            <person name="Kafarskaia L.I."/>
            <person name="Efimov B.A."/>
        </authorList>
    </citation>
    <scope>NUCLEOTIDE SEQUENCE [LARGE SCALE GENOMIC DNA]</scope>
    <source>
        <strain evidence="6 7">109</strain>
    </source>
</reference>
<dbReference type="PANTHER" id="PTHR43280">
    <property type="entry name" value="ARAC-FAMILY TRANSCRIPTIONAL REGULATOR"/>
    <property type="match status" value="1"/>
</dbReference>
<dbReference type="Gene3D" id="2.60.40.10">
    <property type="entry name" value="Immunoglobulins"/>
    <property type="match status" value="1"/>
</dbReference>
<dbReference type="Pfam" id="PF07495">
    <property type="entry name" value="Y_Y_Y"/>
    <property type="match status" value="1"/>
</dbReference>
<evidence type="ECO:0000313" key="7">
    <source>
        <dbReference type="Proteomes" id="UP000036951"/>
    </source>
</evidence>
<evidence type="ECO:0000256" key="3">
    <source>
        <dbReference type="ARBA" id="ARBA00023163"/>
    </source>
</evidence>
<dbReference type="GO" id="GO:0043565">
    <property type="term" value="F:sequence-specific DNA binding"/>
    <property type="evidence" value="ECO:0007669"/>
    <property type="project" value="InterPro"/>
</dbReference>
<dbReference type="Proteomes" id="UP000036951">
    <property type="component" value="Unassembled WGS sequence"/>
</dbReference>
<dbReference type="EMBL" id="LFQU01000027">
    <property type="protein sequence ID" value="KOO67742.1"/>
    <property type="molecule type" value="Genomic_DNA"/>
</dbReference>